<organism evidence="1 2">
    <name type="scientific">Trema orientale</name>
    <name type="common">Charcoal tree</name>
    <name type="synonym">Celtis orientalis</name>
    <dbReference type="NCBI Taxonomy" id="63057"/>
    <lineage>
        <taxon>Eukaryota</taxon>
        <taxon>Viridiplantae</taxon>
        <taxon>Streptophyta</taxon>
        <taxon>Embryophyta</taxon>
        <taxon>Tracheophyta</taxon>
        <taxon>Spermatophyta</taxon>
        <taxon>Magnoliopsida</taxon>
        <taxon>eudicotyledons</taxon>
        <taxon>Gunneridae</taxon>
        <taxon>Pentapetalae</taxon>
        <taxon>rosids</taxon>
        <taxon>fabids</taxon>
        <taxon>Rosales</taxon>
        <taxon>Cannabaceae</taxon>
        <taxon>Trema</taxon>
    </lineage>
</organism>
<dbReference type="Proteomes" id="UP000237000">
    <property type="component" value="Unassembled WGS sequence"/>
</dbReference>
<comment type="caution">
    <text evidence="1">The sequence shown here is derived from an EMBL/GenBank/DDBJ whole genome shotgun (WGS) entry which is preliminary data.</text>
</comment>
<protein>
    <submittedName>
        <fullName evidence="1">Uncharacterized protein</fullName>
    </submittedName>
</protein>
<name>A0A2P5EIA6_TREOI</name>
<gene>
    <name evidence="1" type="ORF">TorRG33x02_189440</name>
</gene>
<proteinExistence type="predicted"/>
<dbReference type="EMBL" id="JXTC01000150">
    <property type="protein sequence ID" value="PON85276.1"/>
    <property type="molecule type" value="Genomic_DNA"/>
</dbReference>
<evidence type="ECO:0000313" key="1">
    <source>
        <dbReference type="EMBL" id="PON85276.1"/>
    </source>
</evidence>
<accession>A0A2P5EIA6</accession>
<dbReference type="InParanoid" id="A0A2P5EIA6"/>
<feature type="non-terminal residue" evidence="1">
    <location>
        <position position="1"/>
    </location>
</feature>
<sequence length="120" mass="13692">YRNEPSIATDGQLSYGVTRNRGSNSISIIIDTNLTDPKQGILKLLRSTCSILCFTPNTFLQVLIKPNKLSLNRLRSNIKRKVVLYKELVVYGSGASYREVDPIRRLTLNASIRRQVRQRQ</sequence>
<dbReference type="OrthoDB" id="10301982at2759"/>
<evidence type="ECO:0000313" key="2">
    <source>
        <dbReference type="Proteomes" id="UP000237000"/>
    </source>
</evidence>
<dbReference type="AlphaFoldDB" id="A0A2P5EIA6"/>
<reference evidence="2" key="1">
    <citation type="submission" date="2016-06" db="EMBL/GenBank/DDBJ databases">
        <title>Parallel loss of symbiosis genes in relatives of nitrogen-fixing non-legume Parasponia.</title>
        <authorList>
            <person name="Van Velzen R."/>
            <person name="Holmer R."/>
            <person name="Bu F."/>
            <person name="Rutten L."/>
            <person name="Van Zeijl A."/>
            <person name="Liu W."/>
            <person name="Santuari L."/>
            <person name="Cao Q."/>
            <person name="Sharma T."/>
            <person name="Shen D."/>
            <person name="Roswanjaya Y."/>
            <person name="Wardhani T."/>
            <person name="Kalhor M.S."/>
            <person name="Jansen J."/>
            <person name="Van den Hoogen J."/>
            <person name="Gungor B."/>
            <person name="Hartog M."/>
            <person name="Hontelez J."/>
            <person name="Verver J."/>
            <person name="Yang W.-C."/>
            <person name="Schijlen E."/>
            <person name="Repin R."/>
            <person name="Schilthuizen M."/>
            <person name="Schranz E."/>
            <person name="Heidstra R."/>
            <person name="Miyata K."/>
            <person name="Fedorova E."/>
            <person name="Kohlen W."/>
            <person name="Bisseling T."/>
            <person name="Smit S."/>
            <person name="Geurts R."/>
        </authorList>
    </citation>
    <scope>NUCLEOTIDE SEQUENCE [LARGE SCALE GENOMIC DNA]</scope>
    <source>
        <strain evidence="2">cv. RG33-2</strain>
    </source>
</reference>
<keyword evidence="2" id="KW-1185">Reference proteome</keyword>